<name>A0A371FIU6_MUCPR</name>
<gene>
    <name evidence="1" type="ORF">CR513_41525</name>
</gene>
<dbReference type="EMBL" id="QJKJ01008925">
    <property type="protein sequence ID" value="RDX78225.1"/>
    <property type="molecule type" value="Genomic_DNA"/>
</dbReference>
<reference evidence="1" key="1">
    <citation type="submission" date="2018-05" db="EMBL/GenBank/DDBJ databases">
        <title>Draft genome of Mucuna pruriens seed.</title>
        <authorList>
            <person name="Nnadi N.E."/>
            <person name="Vos R."/>
            <person name="Hasami M.H."/>
            <person name="Devisetty U.K."/>
            <person name="Aguiy J.C."/>
        </authorList>
    </citation>
    <scope>NUCLEOTIDE SEQUENCE [LARGE SCALE GENOMIC DNA]</scope>
    <source>
        <strain evidence="1">JCA_2017</strain>
    </source>
</reference>
<feature type="non-terminal residue" evidence="1">
    <location>
        <position position="1"/>
    </location>
</feature>
<organism evidence="1 2">
    <name type="scientific">Mucuna pruriens</name>
    <name type="common">Velvet bean</name>
    <name type="synonym">Dolichos pruriens</name>
    <dbReference type="NCBI Taxonomy" id="157652"/>
    <lineage>
        <taxon>Eukaryota</taxon>
        <taxon>Viridiplantae</taxon>
        <taxon>Streptophyta</taxon>
        <taxon>Embryophyta</taxon>
        <taxon>Tracheophyta</taxon>
        <taxon>Spermatophyta</taxon>
        <taxon>Magnoliopsida</taxon>
        <taxon>eudicotyledons</taxon>
        <taxon>Gunneridae</taxon>
        <taxon>Pentapetalae</taxon>
        <taxon>rosids</taxon>
        <taxon>fabids</taxon>
        <taxon>Fabales</taxon>
        <taxon>Fabaceae</taxon>
        <taxon>Papilionoideae</taxon>
        <taxon>50 kb inversion clade</taxon>
        <taxon>NPAAA clade</taxon>
        <taxon>indigoferoid/millettioid clade</taxon>
        <taxon>Phaseoleae</taxon>
        <taxon>Mucuna</taxon>
    </lineage>
</organism>
<comment type="caution">
    <text evidence="1">The sequence shown here is derived from an EMBL/GenBank/DDBJ whole genome shotgun (WGS) entry which is preliminary data.</text>
</comment>
<keyword evidence="2" id="KW-1185">Reference proteome</keyword>
<sequence>EKNRTFFPKLIGEVRGVYKVVDSGDIQSGTPSTSTSSSSTSTIVGGLGTTATSYSLSKEGRTSFLFFTALVGAMHLDASLLDTIVVANLTFVGLISIMGISFSTSNIMGNMHEECEDSEDEETKLKAGVGCIGVDIILQSSRSNFWSSSLTYLLSKGIVQKGHPKKSFKEVKNVKTRLRKVVTLIGNYELFSIKNNETIDEMFEHFQTIFSEPNRTIIQEVCNIKNLTLNELLGVLRVHLLKRDKIKSNDLLALKIGK</sequence>
<dbReference type="AlphaFoldDB" id="A0A371FIU6"/>
<accession>A0A371FIU6</accession>
<dbReference type="OrthoDB" id="1932348at2759"/>
<protein>
    <submittedName>
        <fullName evidence="1">Uncharacterized protein</fullName>
    </submittedName>
</protein>
<evidence type="ECO:0000313" key="2">
    <source>
        <dbReference type="Proteomes" id="UP000257109"/>
    </source>
</evidence>
<evidence type="ECO:0000313" key="1">
    <source>
        <dbReference type="EMBL" id="RDX78225.1"/>
    </source>
</evidence>
<dbReference type="Proteomes" id="UP000257109">
    <property type="component" value="Unassembled WGS sequence"/>
</dbReference>
<proteinExistence type="predicted"/>